<accession>A0ACB8CTV0</accession>
<proteinExistence type="predicted"/>
<protein>
    <submittedName>
        <fullName evidence="1">Uncharacterized protein</fullName>
    </submittedName>
</protein>
<keyword evidence="2" id="KW-1185">Reference proteome</keyword>
<dbReference type="Proteomes" id="UP000821865">
    <property type="component" value="Chromosome 5"/>
</dbReference>
<dbReference type="EMBL" id="CM023474">
    <property type="protein sequence ID" value="KAH7950518.1"/>
    <property type="molecule type" value="Genomic_DNA"/>
</dbReference>
<gene>
    <name evidence="1" type="ORF">HPB49_025056</name>
</gene>
<name>A0ACB8CTV0_DERSI</name>
<comment type="caution">
    <text evidence="1">The sequence shown here is derived from an EMBL/GenBank/DDBJ whole genome shotgun (WGS) entry which is preliminary data.</text>
</comment>
<organism evidence="1 2">
    <name type="scientific">Dermacentor silvarum</name>
    <name type="common">Tick</name>
    <dbReference type="NCBI Taxonomy" id="543639"/>
    <lineage>
        <taxon>Eukaryota</taxon>
        <taxon>Metazoa</taxon>
        <taxon>Ecdysozoa</taxon>
        <taxon>Arthropoda</taxon>
        <taxon>Chelicerata</taxon>
        <taxon>Arachnida</taxon>
        <taxon>Acari</taxon>
        <taxon>Parasitiformes</taxon>
        <taxon>Ixodida</taxon>
        <taxon>Ixodoidea</taxon>
        <taxon>Ixodidae</taxon>
        <taxon>Rhipicephalinae</taxon>
        <taxon>Dermacentor</taxon>
    </lineage>
</organism>
<sequence>MAEYRPRVGNATGMPLGKVETVWSAPPPSSGIVVSFILALVSRFRHSEGMPLPDDGEMAHRLVEAFKYGIARRGRLEDPLFGDVTAEMEELQNDDQVTRIAASMGDKPLERIEDYGWRAPATEDHGSSFVAVVAPNGDAVVMVASLNWDFGSLWLSPSTGVLLNNRLDAFSYPGRAGFQGYPEQLNNRIAPGKRPMSSAAPLLFTSNGLLQGLQAPTGGPLAITGAAQVAMRVLWMRHTIKEAVDCGRLHHPLLPNSDIQENLQQRGHRLRLMRWQGTVQVISKIRRQRYLLTAYDTREGAPGFDGD</sequence>
<evidence type="ECO:0000313" key="2">
    <source>
        <dbReference type="Proteomes" id="UP000821865"/>
    </source>
</evidence>
<reference evidence="1" key="1">
    <citation type="submission" date="2020-05" db="EMBL/GenBank/DDBJ databases">
        <title>Large-scale comparative analyses of tick genomes elucidate their genetic diversity and vector capacities.</title>
        <authorList>
            <person name="Jia N."/>
            <person name="Wang J."/>
            <person name="Shi W."/>
            <person name="Du L."/>
            <person name="Sun Y."/>
            <person name="Zhan W."/>
            <person name="Jiang J."/>
            <person name="Wang Q."/>
            <person name="Zhang B."/>
            <person name="Ji P."/>
            <person name="Sakyi L.B."/>
            <person name="Cui X."/>
            <person name="Yuan T."/>
            <person name="Jiang B."/>
            <person name="Yang W."/>
            <person name="Lam T.T.-Y."/>
            <person name="Chang Q."/>
            <person name="Ding S."/>
            <person name="Wang X."/>
            <person name="Zhu J."/>
            <person name="Ruan X."/>
            <person name="Zhao L."/>
            <person name="Wei J."/>
            <person name="Que T."/>
            <person name="Du C."/>
            <person name="Cheng J."/>
            <person name="Dai P."/>
            <person name="Han X."/>
            <person name="Huang E."/>
            <person name="Gao Y."/>
            <person name="Liu J."/>
            <person name="Shao H."/>
            <person name="Ye R."/>
            <person name="Li L."/>
            <person name="Wei W."/>
            <person name="Wang X."/>
            <person name="Wang C."/>
            <person name="Yang T."/>
            <person name="Huo Q."/>
            <person name="Li W."/>
            <person name="Guo W."/>
            <person name="Chen H."/>
            <person name="Zhou L."/>
            <person name="Ni X."/>
            <person name="Tian J."/>
            <person name="Zhou Y."/>
            <person name="Sheng Y."/>
            <person name="Liu T."/>
            <person name="Pan Y."/>
            <person name="Xia L."/>
            <person name="Li J."/>
            <person name="Zhao F."/>
            <person name="Cao W."/>
        </authorList>
    </citation>
    <scope>NUCLEOTIDE SEQUENCE</scope>
    <source>
        <strain evidence="1">Dsil-2018</strain>
    </source>
</reference>
<evidence type="ECO:0000313" key="1">
    <source>
        <dbReference type="EMBL" id="KAH7950518.1"/>
    </source>
</evidence>